<dbReference type="GO" id="GO:0016787">
    <property type="term" value="F:hydrolase activity"/>
    <property type="evidence" value="ECO:0007669"/>
    <property type="project" value="UniProtKB-KW"/>
</dbReference>
<dbReference type="InterPro" id="IPR050789">
    <property type="entry name" value="Diverse_Enzym_Activities"/>
</dbReference>
<dbReference type="EMBL" id="CP136594">
    <property type="protein sequence ID" value="WOE76251.1"/>
    <property type="molecule type" value="Genomic_DNA"/>
</dbReference>
<dbReference type="Proteomes" id="UP001302429">
    <property type="component" value="Chromosome"/>
</dbReference>
<reference evidence="2 3" key="1">
    <citation type="submission" date="2023-10" db="EMBL/GenBank/DDBJ databases">
        <title>Complete genome sequence of a Sphingomonadaceae bacterium.</title>
        <authorList>
            <person name="Yan C."/>
        </authorList>
    </citation>
    <scope>NUCLEOTIDE SEQUENCE [LARGE SCALE GENOMIC DNA]</scope>
    <source>
        <strain evidence="2 3">SCSIO 66989</strain>
    </source>
</reference>
<keyword evidence="3" id="KW-1185">Reference proteome</keyword>
<dbReference type="PANTHER" id="PTHR43283:SF18">
    <property type="match status" value="1"/>
</dbReference>
<gene>
    <name evidence="2" type="ORF">RB602_05935</name>
</gene>
<dbReference type="RefSeq" id="WP_317083828.1">
    <property type="nucleotide sequence ID" value="NZ_CP136594.1"/>
</dbReference>
<dbReference type="SUPFAM" id="SSF56601">
    <property type="entry name" value="beta-lactamase/transpeptidase-like"/>
    <property type="match status" value="1"/>
</dbReference>
<evidence type="ECO:0000313" key="3">
    <source>
        <dbReference type="Proteomes" id="UP001302429"/>
    </source>
</evidence>
<organism evidence="2 3">
    <name type="scientific">Alterisphingorhabdus coralli</name>
    <dbReference type="NCBI Taxonomy" id="3071408"/>
    <lineage>
        <taxon>Bacteria</taxon>
        <taxon>Pseudomonadati</taxon>
        <taxon>Pseudomonadota</taxon>
        <taxon>Alphaproteobacteria</taxon>
        <taxon>Sphingomonadales</taxon>
        <taxon>Sphingomonadaceae</taxon>
        <taxon>Alterisphingorhabdus (ex Yan et al. 2024)</taxon>
    </lineage>
</organism>
<protein>
    <submittedName>
        <fullName evidence="2">Serine hydrolase domain-containing protein</fullName>
        <ecNumber evidence="2">3.1.1.103</ecNumber>
    </submittedName>
</protein>
<sequence>MAIAQSSEQAEAVTDEARFDAKNLRETMARVAALPNVGGIAVGVIRDGKLVHSEYAGEASPGVPVTKDNWFNPASVSKTLIAETVLRLVNRGAMSLDDPIGTYFRHPHLTDDPRYDLLTPRIILSHQTTLRNWPYNYDDNRLAFLGEPGDGKVSYSGAAIEILMRYLEARFEATYPELVEKELLKPLGIEGVSVGRSPIVEPNVARGVNRDGEWQDAFRRSQDGTIIQESDYSAADNMFATVPGYASLLSALISKKGLSNELIAERQTIFARGSERDPGYDCPPTISYCPENLGYGLGWAVFEDGGKRVLNHGGNDFAEHAQVYFDPDSGDGLVLFMTGGNAFRHGLEVIEAIEPQNPMYRYYDALISLMQKSQGQ</sequence>
<dbReference type="Gene3D" id="3.40.710.10">
    <property type="entry name" value="DD-peptidase/beta-lactamase superfamily"/>
    <property type="match status" value="1"/>
</dbReference>
<name>A0AA97F9X8_9SPHN</name>
<feature type="domain" description="Beta-lactamase-related" evidence="1">
    <location>
        <begin position="32"/>
        <end position="341"/>
    </location>
</feature>
<keyword evidence="2" id="KW-0378">Hydrolase</keyword>
<dbReference type="InterPro" id="IPR001466">
    <property type="entry name" value="Beta-lactam-related"/>
</dbReference>
<dbReference type="EC" id="3.1.1.103" evidence="2"/>
<dbReference type="AlphaFoldDB" id="A0AA97F9X8"/>
<evidence type="ECO:0000313" key="2">
    <source>
        <dbReference type="EMBL" id="WOE76251.1"/>
    </source>
</evidence>
<proteinExistence type="predicted"/>
<evidence type="ECO:0000259" key="1">
    <source>
        <dbReference type="Pfam" id="PF00144"/>
    </source>
</evidence>
<dbReference type="PANTHER" id="PTHR43283">
    <property type="entry name" value="BETA-LACTAMASE-RELATED"/>
    <property type="match status" value="1"/>
</dbReference>
<dbReference type="InterPro" id="IPR012338">
    <property type="entry name" value="Beta-lactam/transpept-like"/>
</dbReference>
<dbReference type="KEGG" id="acoa:RB602_05935"/>
<accession>A0AA97F9X8</accession>
<dbReference type="Pfam" id="PF00144">
    <property type="entry name" value="Beta-lactamase"/>
    <property type="match status" value="1"/>
</dbReference>